<dbReference type="Proteomes" id="UP000220702">
    <property type="component" value="Unassembled WGS sequence"/>
</dbReference>
<sequence>MMEKKVEGMNRYVRIFLISIIMSVIWFTIQDVNQLTFNYQTYDLLMGSICFVIVCLFYDKL</sequence>
<reference evidence="1 2" key="1">
    <citation type="submission" date="2017-09" db="EMBL/GenBank/DDBJ databases">
        <title>Large-scale bioinformatics analysis of Bacillus genomes uncovers conserved roles of natural products in bacterial physiology.</title>
        <authorList>
            <consortium name="Agbiome Team Llc"/>
            <person name="Bleich R.M."/>
            <person name="Grubbs K.J."/>
            <person name="Santa Maria K.C."/>
            <person name="Allen S.E."/>
            <person name="Farag S."/>
            <person name="Shank E.A."/>
            <person name="Bowers A."/>
        </authorList>
    </citation>
    <scope>NUCLEOTIDE SEQUENCE [LARGE SCALE GENOMIC DNA]</scope>
    <source>
        <strain evidence="1 2">AFS089089</strain>
    </source>
</reference>
<evidence type="ECO:0000313" key="1">
    <source>
        <dbReference type="EMBL" id="PEA90319.1"/>
    </source>
</evidence>
<dbReference type="EMBL" id="NVNL01000013">
    <property type="protein sequence ID" value="PEA90319.1"/>
    <property type="molecule type" value="Genomic_DNA"/>
</dbReference>
<protein>
    <submittedName>
        <fullName evidence="1">Uncharacterized protein</fullName>
    </submittedName>
</protein>
<gene>
    <name evidence="1" type="ORF">CON71_09580</name>
</gene>
<dbReference type="AlphaFoldDB" id="A0A9X6YBE3"/>
<proteinExistence type="predicted"/>
<comment type="caution">
    <text evidence="1">The sequence shown here is derived from an EMBL/GenBank/DDBJ whole genome shotgun (WGS) entry which is preliminary data.</text>
</comment>
<evidence type="ECO:0000313" key="2">
    <source>
        <dbReference type="Proteomes" id="UP000220702"/>
    </source>
</evidence>
<name>A0A9X6YBE3_BACTU</name>
<accession>A0A9X6YBE3</accession>
<organism evidence="1 2">
    <name type="scientific">Bacillus thuringiensis</name>
    <dbReference type="NCBI Taxonomy" id="1428"/>
    <lineage>
        <taxon>Bacteria</taxon>
        <taxon>Bacillati</taxon>
        <taxon>Bacillota</taxon>
        <taxon>Bacilli</taxon>
        <taxon>Bacillales</taxon>
        <taxon>Bacillaceae</taxon>
        <taxon>Bacillus</taxon>
        <taxon>Bacillus cereus group</taxon>
    </lineage>
</organism>